<dbReference type="GO" id="GO:0032259">
    <property type="term" value="P:methylation"/>
    <property type="evidence" value="ECO:0007669"/>
    <property type="project" value="UniProtKB-KW"/>
</dbReference>
<dbReference type="PANTHER" id="PTHR43861">
    <property type="entry name" value="TRANS-ACONITATE 2-METHYLTRANSFERASE-RELATED"/>
    <property type="match status" value="1"/>
</dbReference>
<sequence>MEAYTDFANVYDTFMDETPYDVWGDFVVELLNKYGVTKPVKNAGCPTCSNDEANNTDDNDIPEQSANDKVQNENECVTCEYTTEEDTEQALEEEKNLIVELGCGTGSFTLNMAKRGYDIIGIDMSSDMLDIARKKTAAEGLNVMYLEQDMRELDLYCTCGTVLSVCDSVNYLLEDEDVIETFKLVNNFLFPKGVFIFDFNTLHKYRDVIGDVTIAENREDCSFIWDNYYHGEEHINEYDLTIFAKCGEGDVFKRSVETHYQRGYTLDEMKSFVEKAGLKFIACYDADTHEAPTEESERIYIVAGENGKDAM</sequence>
<evidence type="ECO:0000313" key="6">
    <source>
        <dbReference type="Proteomes" id="UP000183047"/>
    </source>
</evidence>
<dbReference type="RefSeq" id="WP_074462302.1">
    <property type="nucleotide sequence ID" value="NZ_FMUR01000009.1"/>
</dbReference>
<keyword evidence="1 5" id="KW-0489">Methyltransferase</keyword>
<keyword evidence="6" id="KW-1185">Reference proteome</keyword>
<dbReference type="OrthoDB" id="9811589at2"/>
<dbReference type="GO" id="GO:0008168">
    <property type="term" value="F:methyltransferase activity"/>
    <property type="evidence" value="ECO:0007669"/>
    <property type="project" value="UniProtKB-KW"/>
</dbReference>
<evidence type="ECO:0000313" key="5">
    <source>
        <dbReference type="EMBL" id="SCY19131.1"/>
    </source>
</evidence>
<dbReference type="Gene3D" id="3.40.50.150">
    <property type="entry name" value="Vaccinia Virus protein VP39"/>
    <property type="match status" value="1"/>
</dbReference>
<dbReference type="InterPro" id="IPR029063">
    <property type="entry name" value="SAM-dependent_MTases_sf"/>
</dbReference>
<evidence type="ECO:0000256" key="3">
    <source>
        <dbReference type="SAM" id="MobiDB-lite"/>
    </source>
</evidence>
<feature type="domain" description="Methyltransferase" evidence="4">
    <location>
        <begin position="98"/>
        <end position="193"/>
    </location>
</feature>
<dbReference type="AlphaFoldDB" id="A0A1G5DXF4"/>
<dbReference type="Pfam" id="PF13649">
    <property type="entry name" value="Methyltransf_25"/>
    <property type="match status" value="1"/>
</dbReference>
<dbReference type="CDD" id="cd02440">
    <property type="entry name" value="AdoMet_MTases"/>
    <property type="match status" value="1"/>
</dbReference>
<dbReference type="SUPFAM" id="SSF53335">
    <property type="entry name" value="S-adenosyl-L-methionine-dependent methyltransferases"/>
    <property type="match status" value="1"/>
</dbReference>
<dbReference type="Gene3D" id="2.20.25.110">
    <property type="entry name" value="S-adenosyl-L-methionine-dependent methyltransferases"/>
    <property type="match status" value="1"/>
</dbReference>
<keyword evidence="2 5" id="KW-0808">Transferase</keyword>
<organism evidence="5 6">
    <name type="scientific">Butyrivibrio hungatei</name>
    <dbReference type="NCBI Taxonomy" id="185008"/>
    <lineage>
        <taxon>Bacteria</taxon>
        <taxon>Bacillati</taxon>
        <taxon>Bacillota</taxon>
        <taxon>Clostridia</taxon>
        <taxon>Lachnospirales</taxon>
        <taxon>Lachnospiraceae</taxon>
        <taxon>Butyrivibrio</taxon>
    </lineage>
</organism>
<dbReference type="Proteomes" id="UP000183047">
    <property type="component" value="Unassembled WGS sequence"/>
</dbReference>
<reference evidence="6" key="1">
    <citation type="submission" date="2016-10" db="EMBL/GenBank/DDBJ databases">
        <authorList>
            <person name="Varghese N."/>
            <person name="Submissions S."/>
        </authorList>
    </citation>
    <scope>NUCLEOTIDE SEQUENCE [LARGE SCALE GENOMIC DNA]</scope>
    <source>
        <strain evidence="6">XBD2006</strain>
    </source>
</reference>
<protein>
    <submittedName>
        <fullName evidence="5">Methyltransferase domain-containing protein</fullName>
    </submittedName>
</protein>
<proteinExistence type="predicted"/>
<gene>
    <name evidence="5" type="ORF">SAMN02910451_01697</name>
</gene>
<evidence type="ECO:0000256" key="1">
    <source>
        <dbReference type="ARBA" id="ARBA00022603"/>
    </source>
</evidence>
<dbReference type="PANTHER" id="PTHR43861:SF1">
    <property type="entry name" value="TRANS-ACONITATE 2-METHYLTRANSFERASE"/>
    <property type="match status" value="1"/>
</dbReference>
<evidence type="ECO:0000256" key="2">
    <source>
        <dbReference type="ARBA" id="ARBA00022679"/>
    </source>
</evidence>
<feature type="region of interest" description="Disordered" evidence="3">
    <location>
        <begin position="45"/>
        <end position="69"/>
    </location>
</feature>
<dbReference type="InterPro" id="IPR041698">
    <property type="entry name" value="Methyltransf_25"/>
</dbReference>
<name>A0A1G5DXF4_9FIRM</name>
<accession>A0A1G5DXF4</accession>
<dbReference type="EMBL" id="FMUR01000009">
    <property type="protein sequence ID" value="SCY19131.1"/>
    <property type="molecule type" value="Genomic_DNA"/>
</dbReference>
<evidence type="ECO:0000259" key="4">
    <source>
        <dbReference type="Pfam" id="PF13649"/>
    </source>
</evidence>